<dbReference type="AlphaFoldDB" id="A0AA38F5E2"/>
<keyword evidence="3" id="KW-1185">Reference proteome</keyword>
<accession>A0AA38F5E2</accession>
<feature type="non-terminal residue" evidence="2">
    <location>
        <position position="1"/>
    </location>
</feature>
<evidence type="ECO:0000313" key="2">
    <source>
        <dbReference type="EMBL" id="KAH9292989.1"/>
    </source>
</evidence>
<feature type="compositionally biased region" description="Basic and acidic residues" evidence="1">
    <location>
        <begin position="1"/>
        <end position="11"/>
    </location>
</feature>
<reference evidence="2 3" key="1">
    <citation type="journal article" date="2021" name="Nat. Plants">
        <title>The Taxus genome provides insights into paclitaxel biosynthesis.</title>
        <authorList>
            <person name="Xiong X."/>
            <person name="Gou J."/>
            <person name="Liao Q."/>
            <person name="Li Y."/>
            <person name="Zhou Q."/>
            <person name="Bi G."/>
            <person name="Li C."/>
            <person name="Du R."/>
            <person name="Wang X."/>
            <person name="Sun T."/>
            <person name="Guo L."/>
            <person name="Liang H."/>
            <person name="Lu P."/>
            <person name="Wu Y."/>
            <person name="Zhang Z."/>
            <person name="Ro D.K."/>
            <person name="Shang Y."/>
            <person name="Huang S."/>
            <person name="Yan J."/>
        </authorList>
    </citation>
    <scope>NUCLEOTIDE SEQUENCE [LARGE SCALE GENOMIC DNA]</scope>
    <source>
        <strain evidence="2">Ta-2019</strain>
    </source>
</reference>
<protein>
    <submittedName>
        <fullName evidence="2">Uncharacterized protein</fullName>
    </submittedName>
</protein>
<organism evidence="2 3">
    <name type="scientific">Taxus chinensis</name>
    <name type="common">Chinese yew</name>
    <name type="synonym">Taxus wallichiana var. chinensis</name>
    <dbReference type="NCBI Taxonomy" id="29808"/>
    <lineage>
        <taxon>Eukaryota</taxon>
        <taxon>Viridiplantae</taxon>
        <taxon>Streptophyta</taxon>
        <taxon>Embryophyta</taxon>
        <taxon>Tracheophyta</taxon>
        <taxon>Spermatophyta</taxon>
        <taxon>Pinopsida</taxon>
        <taxon>Pinidae</taxon>
        <taxon>Conifers II</taxon>
        <taxon>Cupressales</taxon>
        <taxon>Taxaceae</taxon>
        <taxon>Taxus</taxon>
    </lineage>
</organism>
<feature type="region of interest" description="Disordered" evidence="1">
    <location>
        <begin position="1"/>
        <end position="38"/>
    </location>
</feature>
<evidence type="ECO:0000313" key="3">
    <source>
        <dbReference type="Proteomes" id="UP000824469"/>
    </source>
</evidence>
<comment type="caution">
    <text evidence="2">The sequence shown here is derived from an EMBL/GenBank/DDBJ whole genome shotgun (WGS) entry which is preliminary data.</text>
</comment>
<sequence length="57" mass="6262">MMIQRSSEKAAGHATDGATQREPATPHWPAQRGAERERAACEPSWELCNELLNSRAG</sequence>
<gene>
    <name evidence="2" type="ORF">KI387_041825</name>
</gene>
<name>A0AA38F5E2_TAXCH</name>
<evidence type="ECO:0000256" key="1">
    <source>
        <dbReference type="SAM" id="MobiDB-lite"/>
    </source>
</evidence>
<dbReference type="Proteomes" id="UP000824469">
    <property type="component" value="Unassembled WGS sequence"/>
</dbReference>
<feature type="non-terminal residue" evidence="2">
    <location>
        <position position="57"/>
    </location>
</feature>
<dbReference type="EMBL" id="JAHRHJ020001899">
    <property type="protein sequence ID" value="KAH9292989.1"/>
    <property type="molecule type" value="Genomic_DNA"/>
</dbReference>
<proteinExistence type="predicted"/>